<keyword evidence="1" id="KW-1133">Transmembrane helix</keyword>
<feature type="transmembrane region" description="Helical" evidence="1">
    <location>
        <begin position="65"/>
        <end position="84"/>
    </location>
</feature>
<dbReference type="Pfam" id="PF11335">
    <property type="entry name" value="DUF3137"/>
    <property type="match status" value="1"/>
</dbReference>
<keyword evidence="3" id="KW-1185">Reference proteome</keyword>
<dbReference type="EMBL" id="JBEHZE010000002">
    <property type="protein sequence ID" value="MEX6634610.1"/>
    <property type="molecule type" value="Genomic_DNA"/>
</dbReference>
<evidence type="ECO:0000313" key="2">
    <source>
        <dbReference type="EMBL" id="MEX6634610.1"/>
    </source>
</evidence>
<comment type="caution">
    <text evidence="2">The sequence shown here is derived from an EMBL/GenBank/DDBJ whole genome shotgun (WGS) entry which is preliminary data.</text>
</comment>
<organism evidence="2 3">
    <name type="scientific">Hyphococcus lacteus</name>
    <dbReference type="NCBI Taxonomy" id="3143536"/>
    <lineage>
        <taxon>Bacteria</taxon>
        <taxon>Pseudomonadati</taxon>
        <taxon>Pseudomonadota</taxon>
        <taxon>Alphaproteobacteria</taxon>
        <taxon>Parvularculales</taxon>
        <taxon>Parvularculaceae</taxon>
        <taxon>Hyphococcus</taxon>
    </lineage>
</organism>
<dbReference type="Proteomes" id="UP001560685">
    <property type="component" value="Unassembled WGS sequence"/>
</dbReference>
<name>A0ABV3Z720_9PROT</name>
<dbReference type="InterPro" id="IPR021484">
    <property type="entry name" value="DUF3137"/>
</dbReference>
<keyword evidence="1" id="KW-0472">Membrane</keyword>
<keyword evidence="1" id="KW-0812">Transmembrane</keyword>
<evidence type="ECO:0000313" key="3">
    <source>
        <dbReference type="Proteomes" id="UP001560685"/>
    </source>
</evidence>
<gene>
    <name evidence="2" type="ORF">ABFZ84_13740</name>
</gene>
<dbReference type="RefSeq" id="WP_369314655.1">
    <property type="nucleotide sequence ID" value="NZ_JBEHZE010000002.1"/>
</dbReference>
<sequence length="325" mass="36584">MKISLPSSRGEFAGFPVFYETNILPFLKEKEDARQQAVMHAGLIAIGVAVVAMAAFLNLPFGEDNFVITFLIVIFGFVAIGWRLSRTSADITNGLLARICGQMGFEYRQKMGRPVYCEVYDRLKLLPNYNRESWEDEVIGERDGASFVFCEAHLKYKSSNGKNSSTKTVFHGQLLIIDYSKRFLGETVIKRDTGIFNRFGKPGKEFQQIGITSPKFEKIFEAWSTDQVEARELLDPLVLERFEELDRLFDGAALCAAFTGGKLYIAMKTGDKLNMGSMFKPLAGPERVEKILKEFDLIFDLMDVLLKRVDGKLDGAFSVDAVRGE</sequence>
<accession>A0ABV3Z720</accession>
<protein>
    <submittedName>
        <fullName evidence="2">DUF3137 domain-containing protein</fullName>
    </submittedName>
</protein>
<evidence type="ECO:0000256" key="1">
    <source>
        <dbReference type="SAM" id="Phobius"/>
    </source>
</evidence>
<feature type="transmembrane region" description="Helical" evidence="1">
    <location>
        <begin position="37"/>
        <end position="59"/>
    </location>
</feature>
<reference evidence="2 3" key="1">
    <citation type="submission" date="2024-05" db="EMBL/GenBank/DDBJ databases">
        <title>Three bacterial strains, DH-69, EH-24, and ECK-19 isolated from coastal sediments.</title>
        <authorList>
            <person name="Ye Y.-Q."/>
            <person name="Du Z.-J."/>
        </authorList>
    </citation>
    <scope>NUCLEOTIDE SEQUENCE [LARGE SCALE GENOMIC DNA]</scope>
    <source>
        <strain evidence="2 3">ECK-19</strain>
    </source>
</reference>
<proteinExistence type="predicted"/>